<proteinExistence type="inferred from homology"/>
<dbReference type="Proteomes" id="UP000308365">
    <property type="component" value="Unassembled WGS sequence"/>
</dbReference>
<dbReference type="Pfam" id="PF01269">
    <property type="entry name" value="Fibrillarin"/>
    <property type="match status" value="1"/>
</dbReference>
<dbReference type="InterPro" id="IPR029063">
    <property type="entry name" value="SAM-dependent_MTases_sf"/>
</dbReference>
<feature type="non-terminal residue" evidence="6">
    <location>
        <position position="1"/>
    </location>
</feature>
<feature type="non-terminal residue" evidence="6">
    <location>
        <position position="132"/>
    </location>
</feature>
<evidence type="ECO:0000313" key="6">
    <source>
        <dbReference type="EMBL" id="TKC33252.1"/>
    </source>
</evidence>
<keyword evidence="4" id="KW-0808">Transferase</keyword>
<accession>A0A4U1EAP9</accession>
<evidence type="ECO:0000256" key="5">
    <source>
        <dbReference type="ARBA" id="ARBA00022884"/>
    </source>
</evidence>
<keyword evidence="5" id="KW-0694">RNA-binding</keyword>
<dbReference type="GO" id="GO:0031428">
    <property type="term" value="C:box C/D methylation guide snoRNP complex"/>
    <property type="evidence" value="ECO:0007669"/>
    <property type="project" value="TreeGrafter"/>
</dbReference>
<dbReference type="SUPFAM" id="SSF53335">
    <property type="entry name" value="S-adenosyl-L-methionine-dependent methyltransferases"/>
    <property type="match status" value="1"/>
</dbReference>
<dbReference type="NCBIfam" id="NF003276">
    <property type="entry name" value="PRK04266.1-2"/>
    <property type="match status" value="1"/>
</dbReference>
<dbReference type="PANTHER" id="PTHR10335:SF4">
    <property type="entry name" value="RRNA 2'-O-METHYLTRANSFERASE FIBRILLARIN"/>
    <property type="match status" value="1"/>
</dbReference>
<dbReference type="GO" id="GO:0000494">
    <property type="term" value="P:box C/D sno(s)RNA 3'-end processing"/>
    <property type="evidence" value="ECO:0007669"/>
    <property type="project" value="TreeGrafter"/>
</dbReference>
<dbReference type="SMART" id="SM01206">
    <property type="entry name" value="Fibrillarin"/>
    <property type="match status" value="1"/>
</dbReference>
<protein>
    <recommendedName>
        <fullName evidence="8">rRNA 2'-O-methyltransferase fibrillarin</fullName>
    </recommendedName>
</protein>
<evidence type="ECO:0000256" key="1">
    <source>
        <dbReference type="ARBA" id="ARBA00010632"/>
    </source>
</evidence>
<evidence type="ECO:0000256" key="2">
    <source>
        <dbReference type="ARBA" id="ARBA00022552"/>
    </source>
</evidence>
<keyword evidence="3" id="KW-0489">Methyltransferase</keyword>
<organism evidence="6 7">
    <name type="scientific">Monodon monoceros</name>
    <name type="common">Narwhal</name>
    <name type="synonym">Ceratodon monodon</name>
    <dbReference type="NCBI Taxonomy" id="40151"/>
    <lineage>
        <taxon>Eukaryota</taxon>
        <taxon>Metazoa</taxon>
        <taxon>Chordata</taxon>
        <taxon>Craniata</taxon>
        <taxon>Vertebrata</taxon>
        <taxon>Euteleostomi</taxon>
        <taxon>Mammalia</taxon>
        <taxon>Eutheria</taxon>
        <taxon>Laurasiatheria</taxon>
        <taxon>Artiodactyla</taxon>
        <taxon>Whippomorpha</taxon>
        <taxon>Cetacea</taxon>
        <taxon>Odontoceti</taxon>
        <taxon>Monodontidae</taxon>
        <taxon>Monodon</taxon>
    </lineage>
</organism>
<dbReference type="InterPro" id="IPR000692">
    <property type="entry name" value="Fibrillarin"/>
</dbReference>
<evidence type="ECO:0008006" key="8">
    <source>
        <dbReference type="Google" id="ProtNLM"/>
    </source>
</evidence>
<dbReference type="GO" id="GO:0003723">
    <property type="term" value="F:RNA binding"/>
    <property type="evidence" value="ECO:0007669"/>
    <property type="project" value="UniProtKB-KW"/>
</dbReference>
<dbReference type="PRINTS" id="PR00052">
    <property type="entry name" value="FIBRILLARIN"/>
</dbReference>
<gene>
    <name evidence="6" type="ORF">EI555_002776</name>
</gene>
<comment type="caution">
    <text evidence="6">The sequence shown here is derived from an EMBL/GenBank/DDBJ whole genome shotgun (WGS) entry which is preliminary data.</text>
</comment>
<reference evidence="7" key="1">
    <citation type="journal article" date="2019" name="IScience">
        <title>Narwhal Genome Reveals Long-Term Low Genetic Diversity despite Current Large Abundance Size.</title>
        <authorList>
            <person name="Westbury M.V."/>
            <person name="Petersen B."/>
            <person name="Garde E."/>
            <person name="Heide-Jorgensen M.P."/>
            <person name="Lorenzen E.D."/>
        </authorList>
    </citation>
    <scope>NUCLEOTIDE SEQUENCE [LARGE SCALE GENOMIC DNA]</scope>
</reference>
<evidence type="ECO:0000256" key="3">
    <source>
        <dbReference type="ARBA" id="ARBA00022603"/>
    </source>
</evidence>
<comment type="similarity">
    <text evidence="1">Belongs to the methyltransferase superfamily. Fibrillarin family.</text>
</comment>
<sequence>VLGSVDRIKPGAKALYLRAALGTTLSHVSDIIGQQGLVCAVEFSHCLGCDLINLAKKRTNIIPVIEDAQHSHKYHKLIAMVDVIFADMAQPDQTQIVALNAHTFLCNGGHFVISIKHNCIDFTASPEAIFVF</sequence>
<evidence type="ECO:0000313" key="7">
    <source>
        <dbReference type="Proteomes" id="UP000308365"/>
    </source>
</evidence>
<dbReference type="Gene3D" id="3.40.50.150">
    <property type="entry name" value="Vaccinia Virus protein VP39"/>
    <property type="match status" value="1"/>
</dbReference>
<keyword evidence="2" id="KW-0698">rRNA processing</keyword>
<dbReference type="PANTHER" id="PTHR10335">
    <property type="entry name" value="RRNA 2-O-METHYLTRANSFERASE FIBRILLARIN"/>
    <property type="match status" value="1"/>
</dbReference>
<dbReference type="GO" id="GO:0032040">
    <property type="term" value="C:small-subunit processome"/>
    <property type="evidence" value="ECO:0007669"/>
    <property type="project" value="TreeGrafter"/>
</dbReference>
<dbReference type="EMBL" id="RWIC01011614">
    <property type="protein sequence ID" value="TKC33252.1"/>
    <property type="molecule type" value="Genomic_DNA"/>
</dbReference>
<dbReference type="GO" id="GO:1990259">
    <property type="term" value="F:histone H2AQ104 methyltransferase activity"/>
    <property type="evidence" value="ECO:0007669"/>
    <property type="project" value="TreeGrafter"/>
</dbReference>
<dbReference type="GO" id="GO:0015030">
    <property type="term" value="C:Cajal body"/>
    <property type="evidence" value="ECO:0007669"/>
    <property type="project" value="TreeGrafter"/>
</dbReference>
<evidence type="ECO:0000256" key="4">
    <source>
        <dbReference type="ARBA" id="ARBA00022679"/>
    </source>
</evidence>
<dbReference type="AlphaFoldDB" id="A0A4U1EAP9"/>
<dbReference type="GO" id="GO:0008649">
    <property type="term" value="F:rRNA methyltransferase activity"/>
    <property type="evidence" value="ECO:0007669"/>
    <property type="project" value="TreeGrafter"/>
</dbReference>
<name>A0A4U1EAP9_MONMO</name>